<keyword evidence="3" id="KW-1185">Reference proteome</keyword>
<protein>
    <recommendedName>
        <fullName evidence="4">NUDIX hydrolase</fullName>
    </recommendedName>
</protein>
<evidence type="ECO:0008006" key="4">
    <source>
        <dbReference type="Google" id="ProtNLM"/>
    </source>
</evidence>
<name>A0ABV4UJM0_9MICC</name>
<dbReference type="InterPro" id="IPR015797">
    <property type="entry name" value="NUDIX_hydrolase-like_dom_sf"/>
</dbReference>
<proteinExistence type="predicted"/>
<accession>A0ABV4UJM0</accession>
<comment type="caution">
    <text evidence="2">The sequence shown here is derived from an EMBL/GenBank/DDBJ whole genome shotgun (WGS) entry which is preliminary data.</text>
</comment>
<evidence type="ECO:0000256" key="1">
    <source>
        <dbReference type="SAM" id="MobiDB-lite"/>
    </source>
</evidence>
<organism evidence="2 3">
    <name type="scientific">Arthrobacter halodurans</name>
    <dbReference type="NCBI Taxonomy" id="516699"/>
    <lineage>
        <taxon>Bacteria</taxon>
        <taxon>Bacillati</taxon>
        <taxon>Actinomycetota</taxon>
        <taxon>Actinomycetes</taxon>
        <taxon>Micrococcales</taxon>
        <taxon>Micrococcaceae</taxon>
        <taxon>Arthrobacter</taxon>
    </lineage>
</organism>
<gene>
    <name evidence="2" type="ORF">ACETWP_00700</name>
</gene>
<reference evidence="2 3" key="1">
    <citation type="submission" date="2024-09" db="EMBL/GenBank/DDBJ databases">
        <authorList>
            <person name="Salinas-Garcia M.A."/>
            <person name="Prieme A."/>
        </authorList>
    </citation>
    <scope>NUCLEOTIDE SEQUENCE [LARGE SCALE GENOMIC DNA]</scope>
    <source>
        <strain evidence="2 3">DSM 21081</strain>
    </source>
</reference>
<evidence type="ECO:0000313" key="2">
    <source>
        <dbReference type="EMBL" id="MFB0833096.1"/>
    </source>
</evidence>
<dbReference type="EMBL" id="JBHDLJ010000001">
    <property type="protein sequence ID" value="MFB0833096.1"/>
    <property type="molecule type" value="Genomic_DNA"/>
</dbReference>
<dbReference type="SUPFAM" id="SSF55811">
    <property type="entry name" value="Nudix"/>
    <property type="match status" value="1"/>
</dbReference>
<dbReference type="Proteomes" id="UP001575652">
    <property type="component" value="Unassembled WGS sequence"/>
</dbReference>
<evidence type="ECO:0000313" key="3">
    <source>
        <dbReference type="Proteomes" id="UP001575652"/>
    </source>
</evidence>
<sequence>MASQLGPAGPASPAGVPGWHRLDVAVLMRRRDGAVLVVASPDGWALPGGPVPTGSSPRGAASQTLLRLALEPSLGRLLVQDFRSADDGGTQVLVYDAGAWSTDLDGFTADGGSVRAAFCPVADLAARLGAAGAERAAAGLAALELGFLAELEDGLDATPGAVPGNGAPPRRMMPDLPVSSPVLAAR</sequence>
<dbReference type="RefSeq" id="WP_373970264.1">
    <property type="nucleotide sequence ID" value="NZ_JBHDLJ010000001.1"/>
</dbReference>
<feature type="region of interest" description="Disordered" evidence="1">
    <location>
        <begin position="159"/>
        <end position="186"/>
    </location>
</feature>